<dbReference type="GeneID" id="28985952"/>
<dbReference type="EMBL" id="KQ087202">
    <property type="protein sequence ID" value="KLT42764.1"/>
    <property type="molecule type" value="Genomic_DNA"/>
</dbReference>
<dbReference type="Proteomes" id="UP000053611">
    <property type="component" value="Unassembled WGS sequence"/>
</dbReference>
<protein>
    <submittedName>
        <fullName evidence="1">Uncharacterized protein</fullName>
    </submittedName>
</protein>
<name>A0A0J1B4Z4_9TREE</name>
<sequence>MIGSGVSTNPIHLLDLTLNRPLSHVSGFSYTCSNNSSTIDAAAYPHILDQIILFSPYAALIALRGACRDLRRRADEQLLKRHVVVSCGATGAPWQIRLPVFRDWNGGAIKLECDVVDLVGITASSLLQRSPKIPTLRFMYNTKGDRDIKMGSVPNSAMWLEVPIDTFVVFAPLPYILRNTLPRPARRPLRRVVRNISLHPDDEFEGHPNACIDKLNLLEESVWVFHLAKDPVRAASPWSGEKQRMGLGAMLRRTFDCVREEVAAGARVVVVGLDSVPPFIVKKFERSAFKLLAKVIGRDADKVEQLTFPEYRARVGLERAHLEMEVSR</sequence>
<organism evidence="1 2">
    <name type="scientific">Cutaneotrichosporon oleaginosum</name>
    <dbReference type="NCBI Taxonomy" id="879819"/>
    <lineage>
        <taxon>Eukaryota</taxon>
        <taxon>Fungi</taxon>
        <taxon>Dikarya</taxon>
        <taxon>Basidiomycota</taxon>
        <taxon>Agaricomycotina</taxon>
        <taxon>Tremellomycetes</taxon>
        <taxon>Trichosporonales</taxon>
        <taxon>Trichosporonaceae</taxon>
        <taxon>Cutaneotrichosporon</taxon>
    </lineage>
</organism>
<dbReference type="AlphaFoldDB" id="A0A0J1B4Z4"/>
<evidence type="ECO:0000313" key="2">
    <source>
        <dbReference type="Proteomes" id="UP000053611"/>
    </source>
</evidence>
<keyword evidence="2" id="KW-1185">Reference proteome</keyword>
<proteinExistence type="predicted"/>
<reference evidence="1 2" key="1">
    <citation type="submission" date="2015-03" db="EMBL/GenBank/DDBJ databases">
        <title>Genomics and transcriptomics of the oil-accumulating basidiomycete yeast T. oleaginosus allow insights into substrate utilization and the diverse evolutionary trajectories of mating systems in fungi.</title>
        <authorList>
            <consortium name="DOE Joint Genome Institute"/>
            <person name="Kourist R."/>
            <person name="Kracht O."/>
            <person name="Bracharz F."/>
            <person name="Lipzen A."/>
            <person name="Nolan M."/>
            <person name="Ohm R."/>
            <person name="Grigoriev I."/>
            <person name="Sun S."/>
            <person name="Heitman J."/>
            <person name="Bruck T."/>
            <person name="Nowrousian M."/>
        </authorList>
    </citation>
    <scope>NUCLEOTIDE SEQUENCE [LARGE SCALE GENOMIC DNA]</scope>
    <source>
        <strain evidence="1 2">IBC0246</strain>
    </source>
</reference>
<gene>
    <name evidence="1" type="ORF">CC85DRAFT_302088</name>
</gene>
<evidence type="ECO:0000313" key="1">
    <source>
        <dbReference type="EMBL" id="KLT42764.1"/>
    </source>
</evidence>
<dbReference type="RefSeq" id="XP_018279255.1">
    <property type="nucleotide sequence ID" value="XM_018425349.1"/>
</dbReference>
<accession>A0A0J1B4Z4</accession>